<comment type="catalytic activity">
    <reaction evidence="6">
        <text>cytidine(34) in tRNA(Ile2) + L-lysine + ATP = lysidine(34) in tRNA(Ile2) + AMP + diphosphate + H(+)</text>
        <dbReference type="Rhea" id="RHEA:43744"/>
        <dbReference type="Rhea" id="RHEA-COMP:10625"/>
        <dbReference type="Rhea" id="RHEA-COMP:10670"/>
        <dbReference type="ChEBI" id="CHEBI:15378"/>
        <dbReference type="ChEBI" id="CHEBI:30616"/>
        <dbReference type="ChEBI" id="CHEBI:32551"/>
        <dbReference type="ChEBI" id="CHEBI:33019"/>
        <dbReference type="ChEBI" id="CHEBI:82748"/>
        <dbReference type="ChEBI" id="CHEBI:83665"/>
        <dbReference type="ChEBI" id="CHEBI:456215"/>
        <dbReference type="EC" id="6.3.4.19"/>
    </reaction>
</comment>
<dbReference type="Proteomes" id="UP000009131">
    <property type="component" value="Unassembled WGS sequence"/>
</dbReference>
<dbReference type="OrthoDB" id="434144at2759"/>
<dbReference type="InterPro" id="IPR012795">
    <property type="entry name" value="tRNA_Ile_lys_synt_N"/>
</dbReference>
<gene>
    <name evidence="8" type="primary">Mo01422</name>
    <name evidence="8" type="ORF">E5Q_01422</name>
</gene>
<keyword evidence="3" id="KW-0819">tRNA processing</keyword>
<dbReference type="STRING" id="764103.G7DW80"/>
<evidence type="ECO:0000313" key="8">
    <source>
        <dbReference type="EMBL" id="GAA94768.1"/>
    </source>
</evidence>
<dbReference type="GO" id="GO:0005524">
    <property type="term" value="F:ATP binding"/>
    <property type="evidence" value="ECO:0007669"/>
    <property type="project" value="UniProtKB-KW"/>
</dbReference>
<comment type="caution">
    <text evidence="8">The sequence shown here is derived from an EMBL/GenBank/DDBJ whole genome shotgun (WGS) entry which is preliminary data.</text>
</comment>
<dbReference type="RefSeq" id="XP_014564990.1">
    <property type="nucleotide sequence ID" value="XM_014709504.1"/>
</dbReference>
<dbReference type="GO" id="GO:0008033">
    <property type="term" value="P:tRNA processing"/>
    <property type="evidence" value="ECO:0007669"/>
    <property type="project" value="UniProtKB-KW"/>
</dbReference>
<keyword evidence="5" id="KW-0067">ATP-binding</keyword>
<dbReference type="EC" id="6.3.4.19" evidence="1"/>
<dbReference type="HOGENOM" id="CLU_746150_0_0_1"/>
<name>G7DW80_MIXOS</name>
<dbReference type="PANTHER" id="PTHR43033:SF1">
    <property type="entry name" value="TRNA(ILE)-LYSIDINE SYNTHASE-RELATED"/>
    <property type="match status" value="1"/>
</dbReference>
<dbReference type="GO" id="GO:0032267">
    <property type="term" value="F:tRNA(Ile)-lysidine synthase activity"/>
    <property type="evidence" value="ECO:0007669"/>
    <property type="project" value="UniProtKB-EC"/>
</dbReference>
<dbReference type="NCBIfam" id="TIGR02432">
    <property type="entry name" value="lysidine_TilS_N"/>
    <property type="match status" value="1"/>
</dbReference>
<evidence type="ECO:0000256" key="1">
    <source>
        <dbReference type="ARBA" id="ARBA00013267"/>
    </source>
</evidence>
<dbReference type="InterPro" id="IPR012094">
    <property type="entry name" value="tRNA_Ile_lys_synt"/>
</dbReference>
<dbReference type="AlphaFoldDB" id="G7DW80"/>
<dbReference type="InParanoid" id="G7DW80"/>
<reference evidence="8 9" key="2">
    <citation type="journal article" date="2012" name="Open Biol.">
        <title>Characteristics of nucleosomes and linker DNA regions on the genome of the basidiomycete Mixia osmundae revealed by mono- and dinucleosome mapping.</title>
        <authorList>
            <person name="Nishida H."/>
            <person name="Kondo S."/>
            <person name="Matsumoto T."/>
            <person name="Suzuki Y."/>
            <person name="Yoshikawa H."/>
            <person name="Taylor T.D."/>
            <person name="Sugiyama J."/>
        </authorList>
    </citation>
    <scope>NUCLEOTIDE SEQUENCE [LARGE SCALE GENOMIC DNA]</scope>
    <source>
        <strain evidence="9">CBS 9802 / IAM 14324 / JCM 22182 / KY 12970</strain>
    </source>
</reference>
<evidence type="ECO:0000256" key="4">
    <source>
        <dbReference type="ARBA" id="ARBA00022741"/>
    </source>
</evidence>
<evidence type="ECO:0000256" key="3">
    <source>
        <dbReference type="ARBA" id="ARBA00022694"/>
    </source>
</evidence>
<protein>
    <recommendedName>
        <fullName evidence="1">tRNA(Ile)-lysidine synthetase</fullName>
        <ecNumber evidence="1">6.3.4.19</ecNumber>
    </recommendedName>
</protein>
<dbReference type="Gene3D" id="3.40.50.620">
    <property type="entry name" value="HUPs"/>
    <property type="match status" value="1"/>
</dbReference>
<dbReference type="HAMAP" id="MF_01161">
    <property type="entry name" value="tRNA_Ile_lys_synt"/>
    <property type="match status" value="1"/>
</dbReference>
<organism evidence="8 9">
    <name type="scientific">Mixia osmundae (strain CBS 9802 / IAM 14324 / JCM 22182 / KY 12970)</name>
    <dbReference type="NCBI Taxonomy" id="764103"/>
    <lineage>
        <taxon>Eukaryota</taxon>
        <taxon>Fungi</taxon>
        <taxon>Dikarya</taxon>
        <taxon>Basidiomycota</taxon>
        <taxon>Pucciniomycotina</taxon>
        <taxon>Mixiomycetes</taxon>
        <taxon>Mixiales</taxon>
        <taxon>Mixiaceae</taxon>
        <taxon>Mixia</taxon>
    </lineage>
</organism>
<dbReference type="PANTHER" id="PTHR43033">
    <property type="entry name" value="TRNA(ILE)-LYSIDINE SYNTHASE-RELATED"/>
    <property type="match status" value="1"/>
</dbReference>
<dbReference type="CDD" id="cd01992">
    <property type="entry name" value="TilS_N"/>
    <property type="match status" value="1"/>
</dbReference>
<dbReference type="OMA" id="HMLAVNI"/>
<evidence type="ECO:0000256" key="2">
    <source>
        <dbReference type="ARBA" id="ARBA00022598"/>
    </source>
</evidence>
<sequence>MRAISLSDFARKLNAALGSHQHVRALGVALSGGPDSMCLLDLLRRLDRYDIYALTIDHRLRPESTQEAQTVRRVVDALRRLSSQRRLEHDIVSIPWGSPSFPLRPTARQKNAETLARQARLTLFNAHLARFNLDHLLLAHHLDDQIEGALMRQGTHSDLHAATAGWDPAALGNVLMKPSSSLPCGSHTVIRPLLDYHKSQILATCTENRVAYVVDPSNAIAAFTRRNELREKIKAFDLAGSISGPRASLAAWTQRLSSRSSMMSEKRDMLYAQLVSVSTEDDLLLRLPQRPIAPSRRRHLLRRILASFSDRSTRGIRYAELAALSEVVFGWSLASRNRLRRSSAFDTIWTRTKAGWTVTKATRKAQQTSCN</sequence>
<dbReference type="InterPro" id="IPR014729">
    <property type="entry name" value="Rossmann-like_a/b/a_fold"/>
</dbReference>
<evidence type="ECO:0000313" key="9">
    <source>
        <dbReference type="Proteomes" id="UP000009131"/>
    </source>
</evidence>
<dbReference type="SUPFAM" id="SSF52402">
    <property type="entry name" value="Adenine nucleotide alpha hydrolases-like"/>
    <property type="match status" value="1"/>
</dbReference>
<reference evidence="8 9" key="1">
    <citation type="journal article" date="2011" name="J. Gen. Appl. Microbiol.">
        <title>Draft genome sequencing of the enigmatic basidiomycete Mixia osmundae.</title>
        <authorList>
            <person name="Nishida H."/>
            <person name="Nagatsuka Y."/>
            <person name="Sugiyama J."/>
        </authorList>
    </citation>
    <scope>NUCLEOTIDE SEQUENCE [LARGE SCALE GENOMIC DNA]</scope>
    <source>
        <strain evidence="9">CBS 9802 / IAM 14324 / JCM 22182 / KY 12970</strain>
    </source>
</reference>
<dbReference type="Pfam" id="PF01171">
    <property type="entry name" value="ATP_bind_3"/>
    <property type="match status" value="1"/>
</dbReference>
<feature type="domain" description="tRNA(Ile)-lysidine/2-thiocytidine synthase N-terminal" evidence="7">
    <location>
        <begin position="27"/>
        <end position="231"/>
    </location>
</feature>
<evidence type="ECO:0000259" key="7">
    <source>
        <dbReference type="Pfam" id="PF01171"/>
    </source>
</evidence>
<proteinExistence type="inferred from homology"/>
<evidence type="ECO:0000256" key="5">
    <source>
        <dbReference type="ARBA" id="ARBA00022840"/>
    </source>
</evidence>
<dbReference type="eggNOG" id="ENOG502QQNE">
    <property type="taxonomic scope" value="Eukaryota"/>
</dbReference>
<keyword evidence="9" id="KW-1185">Reference proteome</keyword>
<evidence type="ECO:0000256" key="6">
    <source>
        <dbReference type="ARBA" id="ARBA00048539"/>
    </source>
</evidence>
<keyword evidence="2" id="KW-0436">Ligase</keyword>
<accession>G7DW80</accession>
<dbReference type="InterPro" id="IPR011063">
    <property type="entry name" value="TilS/TtcA_N"/>
</dbReference>
<dbReference type="EMBL" id="BABT02000047">
    <property type="protein sequence ID" value="GAA94768.1"/>
    <property type="molecule type" value="Genomic_DNA"/>
</dbReference>
<keyword evidence="4" id="KW-0547">Nucleotide-binding</keyword>